<keyword evidence="1 7" id="KW-0547">Nucleotide-binding</keyword>
<dbReference type="CDD" id="cd18787">
    <property type="entry name" value="SF2_C_DEAD"/>
    <property type="match status" value="1"/>
</dbReference>
<dbReference type="CDD" id="cd00268">
    <property type="entry name" value="DEADc"/>
    <property type="match status" value="1"/>
</dbReference>
<dbReference type="Proteomes" id="UP000677244">
    <property type="component" value="Unassembled WGS sequence"/>
</dbReference>
<reference evidence="12 13" key="1">
    <citation type="submission" date="2021-03" db="EMBL/GenBank/DDBJ databases">
        <title>Assistant Professor.</title>
        <authorList>
            <person name="Huq M.A."/>
        </authorList>
    </citation>
    <scope>NUCLEOTIDE SEQUENCE [LARGE SCALE GENOMIC DNA]</scope>
    <source>
        <strain evidence="12 13">MAH-29</strain>
    </source>
</reference>
<dbReference type="PROSITE" id="PS51194">
    <property type="entry name" value="HELICASE_CTER"/>
    <property type="match status" value="1"/>
</dbReference>
<feature type="domain" description="Helicase ATP-binding" evidence="9">
    <location>
        <begin position="32"/>
        <end position="204"/>
    </location>
</feature>
<evidence type="ECO:0000313" key="13">
    <source>
        <dbReference type="Proteomes" id="UP000677244"/>
    </source>
</evidence>
<dbReference type="InterPro" id="IPR000629">
    <property type="entry name" value="RNA-helicase_DEAD-box_CS"/>
</dbReference>
<comment type="similarity">
    <text evidence="5 7">Belongs to the DEAD box helicase family.</text>
</comment>
<feature type="domain" description="Helicase C-terminal" evidence="10">
    <location>
        <begin position="215"/>
        <end position="375"/>
    </location>
</feature>
<evidence type="ECO:0000256" key="5">
    <source>
        <dbReference type="ARBA" id="ARBA00038437"/>
    </source>
</evidence>
<accession>A0ABS3YVH9</accession>
<dbReference type="InterPro" id="IPR014001">
    <property type="entry name" value="Helicase_ATP-bd"/>
</dbReference>
<keyword evidence="2 7" id="KW-0378">Hydrolase</keyword>
<keyword evidence="3 7" id="KW-0347">Helicase</keyword>
<evidence type="ECO:0000256" key="8">
    <source>
        <dbReference type="SAM" id="MobiDB-lite"/>
    </source>
</evidence>
<comment type="caution">
    <text evidence="12">The sequence shown here is derived from an EMBL/GenBank/DDBJ whole genome shotgun (WGS) entry which is preliminary data.</text>
</comment>
<feature type="short sequence motif" description="Q motif" evidence="6">
    <location>
        <begin position="1"/>
        <end position="29"/>
    </location>
</feature>
<dbReference type="Pfam" id="PF00270">
    <property type="entry name" value="DEAD"/>
    <property type="match status" value="1"/>
</dbReference>
<gene>
    <name evidence="12" type="ORF">J7I42_16790</name>
</gene>
<dbReference type="Pfam" id="PF00271">
    <property type="entry name" value="Helicase_C"/>
    <property type="match status" value="1"/>
</dbReference>
<dbReference type="PROSITE" id="PS00039">
    <property type="entry name" value="DEAD_ATP_HELICASE"/>
    <property type="match status" value="1"/>
</dbReference>
<evidence type="ECO:0000256" key="3">
    <source>
        <dbReference type="ARBA" id="ARBA00022806"/>
    </source>
</evidence>
<dbReference type="GO" id="GO:0004386">
    <property type="term" value="F:helicase activity"/>
    <property type="evidence" value="ECO:0007669"/>
    <property type="project" value="UniProtKB-KW"/>
</dbReference>
<dbReference type="PROSITE" id="PS51195">
    <property type="entry name" value="Q_MOTIF"/>
    <property type="match status" value="1"/>
</dbReference>
<protein>
    <submittedName>
        <fullName evidence="12">DEAD/DEAH box helicase</fullName>
    </submittedName>
</protein>
<organism evidence="12 13">
    <name type="scientific">Niastella soli</name>
    <dbReference type="NCBI Taxonomy" id="2821487"/>
    <lineage>
        <taxon>Bacteria</taxon>
        <taxon>Pseudomonadati</taxon>
        <taxon>Bacteroidota</taxon>
        <taxon>Chitinophagia</taxon>
        <taxon>Chitinophagales</taxon>
        <taxon>Chitinophagaceae</taxon>
        <taxon>Niastella</taxon>
    </lineage>
</organism>
<evidence type="ECO:0000256" key="7">
    <source>
        <dbReference type="RuleBase" id="RU000492"/>
    </source>
</evidence>
<evidence type="ECO:0000256" key="4">
    <source>
        <dbReference type="ARBA" id="ARBA00022840"/>
    </source>
</evidence>
<dbReference type="PANTHER" id="PTHR47959">
    <property type="entry name" value="ATP-DEPENDENT RNA HELICASE RHLE-RELATED"/>
    <property type="match status" value="1"/>
</dbReference>
<feature type="compositionally biased region" description="Low complexity" evidence="8">
    <location>
        <begin position="379"/>
        <end position="389"/>
    </location>
</feature>
<dbReference type="EMBL" id="JAGHKO010000004">
    <property type="protein sequence ID" value="MBO9201944.1"/>
    <property type="molecule type" value="Genomic_DNA"/>
</dbReference>
<dbReference type="Gene3D" id="3.40.50.300">
    <property type="entry name" value="P-loop containing nucleotide triphosphate hydrolases"/>
    <property type="match status" value="2"/>
</dbReference>
<evidence type="ECO:0000259" key="10">
    <source>
        <dbReference type="PROSITE" id="PS51194"/>
    </source>
</evidence>
<dbReference type="InterPro" id="IPR014014">
    <property type="entry name" value="RNA_helicase_DEAD_Q_motif"/>
</dbReference>
<evidence type="ECO:0000259" key="11">
    <source>
        <dbReference type="PROSITE" id="PS51195"/>
    </source>
</evidence>
<dbReference type="SMART" id="SM00490">
    <property type="entry name" value="HELICc"/>
    <property type="match status" value="1"/>
</dbReference>
<feature type="region of interest" description="Disordered" evidence="8">
    <location>
        <begin position="374"/>
        <end position="409"/>
    </location>
</feature>
<feature type="compositionally biased region" description="Basic residues" evidence="8">
    <location>
        <begin position="392"/>
        <end position="409"/>
    </location>
</feature>
<dbReference type="InterPro" id="IPR027417">
    <property type="entry name" value="P-loop_NTPase"/>
</dbReference>
<dbReference type="PANTHER" id="PTHR47959:SF13">
    <property type="entry name" value="ATP-DEPENDENT RNA HELICASE RHLE"/>
    <property type="match status" value="1"/>
</dbReference>
<dbReference type="InterPro" id="IPR011545">
    <property type="entry name" value="DEAD/DEAH_box_helicase_dom"/>
</dbReference>
<proteinExistence type="inferred from homology"/>
<keyword evidence="4 7" id="KW-0067">ATP-binding</keyword>
<evidence type="ECO:0000256" key="2">
    <source>
        <dbReference type="ARBA" id="ARBA00022801"/>
    </source>
</evidence>
<keyword evidence="13" id="KW-1185">Reference proteome</keyword>
<dbReference type="SMART" id="SM00487">
    <property type="entry name" value="DEXDc"/>
    <property type="match status" value="1"/>
</dbReference>
<evidence type="ECO:0000256" key="6">
    <source>
        <dbReference type="PROSITE-ProRule" id="PRU00552"/>
    </source>
</evidence>
<feature type="domain" description="DEAD-box RNA helicase Q" evidence="11">
    <location>
        <begin position="1"/>
        <end position="29"/>
    </location>
</feature>
<evidence type="ECO:0000259" key="9">
    <source>
        <dbReference type="PROSITE" id="PS51192"/>
    </source>
</evidence>
<dbReference type="SUPFAM" id="SSF52540">
    <property type="entry name" value="P-loop containing nucleoside triphosphate hydrolases"/>
    <property type="match status" value="1"/>
</dbReference>
<name>A0ABS3YVH9_9BACT</name>
<dbReference type="PROSITE" id="PS51192">
    <property type="entry name" value="HELICASE_ATP_BIND_1"/>
    <property type="match status" value="1"/>
</dbReference>
<dbReference type="InterPro" id="IPR050079">
    <property type="entry name" value="DEAD_box_RNA_helicase"/>
</dbReference>
<dbReference type="InterPro" id="IPR001650">
    <property type="entry name" value="Helicase_C-like"/>
</dbReference>
<sequence length="409" mass="45549">MAFKELNLNTSLLKSLNEQGYSNPTSIQQQAIPHVLAGRDVFGCAQTGTGKTAAFVIPLLQLMQEEQRKTTLRTLIIAPTRELVLQITDTVRALARHTGLRFAPIFGGVPQHSQVQQIRAGLDILVATPGRLQDLMQQRLLSLNQIKYLVLDEADRMLDMGFVRDVKQIIAKLPANRQTLFFSATIPPDIRQLSASLLNNPVQVQVAAVSSAAPKIDQLIYHTEKKHKSALLLRLLASEELESAIVFTQMKHTADRLSRFLNESGVQAAPIHGNRSQGQREMALKNFKARKLRVLVATDIAARGIDIDKLGHVFNFDLPQVAETYVHRIGRTGRAGATGTALSFCSPEERPLLRDIEKLIKMKIPVVEDTTGFVEKPKNAPAKKQPAQKYRPQTRSHRNNSTKKRAVTY</sequence>
<dbReference type="InterPro" id="IPR044742">
    <property type="entry name" value="DEAD/DEAH_RhlB"/>
</dbReference>
<evidence type="ECO:0000256" key="1">
    <source>
        <dbReference type="ARBA" id="ARBA00022741"/>
    </source>
</evidence>
<dbReference type="RefSeq" id="WP_209140001.1">
    <property type="nucleotide sequence ID" value="NZ_JAGHKO010000004.1"/>
</dbReference>
<evidence type="ECO:0000313" key="12">
    <source>
        <dbReference type="EMBL" id="MBO9201944.1"/>
    </source>
</evidence>